<organism evidence="1 2">
    <name type="scientific">Thermoflavimicrobium daqui</name>
    <dbReference type="NCBI Taxonomy" id="2137476"/>
    <lineage>
        <taxon>Bacteria</taxon>
        <taxon>Bacillati</taxon>
        <taxon>Bacillota</taxon>
        <taxon>Bacilli</taxon>
        <taxon>Bacillales</taxon>
        <taxon>Thermoactinomycetaceae</taxon>
        <taxon>Thermoflavimicrobium</taxon>
    </lineage>
</organism>
<dbReference type="EMBL" id="QJKK01000002">
    <property type="protein sequence ID" value="RAL26264.1"/>
    <property type="molecule type" value="Genomic_DNA"/>
</dbReference>
<dbReference type="Gene3D" id="3.90.1720.10">
    <property type="entry name" value="endopeptidase domain like (from Nostoc punctiforme)"/>
    <property type="match status" value="1"/>
</dbReference>
<dbReference type="InterPro" id="IPR024453">
    <property type="entry name" value="Peptidase_C92"/>
</dbReference>
<dbReference type="Proteomes" id="UP000251213">
    <property type="component" value="Unassembled WGS sequence"/>
</dbReference>
<dbReference type="AlphaFoldDB" id="A0A364K7K2"/>
<dbReference type="Pfam" id="PF05708">
    <property type="entry name" value="Peptidase_C92"/>
    <property type="match status" value="1"/>
</dbReference>
<dbReference type="InterPro" id="IPR038765">
    <property type="entry name" value="Papain-like_cys_pep_sf"/>
</dbReference>
<protein>
    <submittedName>
        <fullName evidence="1">Uncharacterized protein</fullName>
    </submittedName>
</protein>
<dbReference type="SUPFAM" id="SSF54001">
    <property type="entry name" value="Cysteine proteinases"/>
    <property type="match status" value="1"/>
</dbReference>
<dbReference type="OrthoDB" id="1708048at2"/>
<comment type="caution">
    <text evidence="1">The sequence shown here is derived from an EMBL/GenBank/DDBJ whole genome shotgun (WGS) entry which is preliminary data.</text>
</comment>
<reference evidence="1 2" key="2">
    <citation type="submission" date="2018-06" db="EMBL/GenBank/DDBJ databases">
        <authorList>
            <person name="Zhirakovskaya E."/>
        </authorList>
    </citation>
    <scope>NUCLEOTIDE SEQUENCE [LARGE SCALE GENOMIC DNA]</scope>
    <source>
        <strain evidence="1 2">FBKL4.011</strain>
    </source>
</reference>
<evidence type="ECO:0000313" key="1">
    <source>
        <dbReference type="EMBL" id="RAL26264.1"/>
    </source>
</evidence>
<reference evidence="1 2" key="1">
    <citation type="submission" date="2018-06" db="EMBL/GenBank/DDBJ databases">
        <title>Thermoflavimicrobium daqus sp. nov., a thermophilic microbe isolated from Moutai-flavour Daqu.</title>
        <authorList>
            <person name="Wang X."/>
            <person name="Zhou H."/>
        </authorList>
    </citation>
    <scope>NUCLEOTIDE SEQUENCE [LARGE SCALE GENOMIC DNA]</scope>
    <source>
        <strain evidence="1 2">FBKL4.011</strain>
    </source>
</reference>
<accession>A0A364K7K2</accession>
<proteinExistence type="predicted"/>
<name>A0A364K7K2_9BACL</name>
<gene>
    <name evidence="1" type="ORF">DL897_04525</name>
</gene>
<evidence type="ECO:0000313" key="2">
    <source>
        <dbReference type="Proteomes" id="UP000251213"/>
    </source>
</evidence>
<sequence length="236" mass="26641">MIWRVIHMHSILSIIFITSIVAMMSLSSNSVIAKSDELTAKQKQEIAWAKQRTQIEMNHPSKELDLSEYKLILKQKGLHDPQALIQAGAIGSYGDILVTLDGTSNGSMGWAGGHAGVVHTDKEYVIESFGNKSKELNGVRKWPNDWENRYKHIRGLYVSGAGPEHYQQAANYSQDQLGKSYNYNFFNKKTTAKFYCSQLVWRAWMNNGYDLDDGGAVWPIDLIESPNTKVFYSKGD</sequence>
<keyword evidence="2" id="KW-1185">Reference proteome</keyword>
<dbReference type="RefSeq" id="WP_113657949.1">
    <property type="nucleotide sequence ID" value="NZ_KZ845664.1"/>
</dbReference>